<evidence type="ECO:0000313" key="7">
    <source>
        <dbReference type="EMBL" id="MVM35927.1"/>
    </source>
</evidence>
<organism evidence="7 8">
    <name type="scientific">Spirosoma arboris</name>
    <dbReference type="NCBI Taxonomy" id="2682092"/>
    <lineage>
        <taxon>Bacteria</taxon>
        <taxon>Pseudomonadati</taxon>
        <taxon>Bacteroidota</taxon>
        <taxon>Cytophagia</taxon>
        <taxon>Cytophagales</taxon>
        <taxon>Cytophagaceae</taxon>
        <taxon>Spirosoma</taxon>
    </lineage>
</organism>
<dbReference type="GO" id="GO:0046872">
    <property type="term" value="F:metal ion binding"/>
    <property type="evidence" value="ECO:0007669"/>
    <property type="project" value="UniProtKB-KW"/>
</dbReference>
<dbReference type="GO" id="GO:0020037">
    <property type="term" value="F:heme binding"/>
    <property type="evidence" value="ECO:0007669"/>
    <property type="project" value="InterPro"/>
</dbReference>
<dbReference type="Gene3D" id="2.120.10.30">
    <property type="entry name" value="TolB, C-terminal domain"/>
    <property type="match status" value="1"/>
</dbReference>
<keyword evidence="8" id="KW-1185">Reference proteome</keyword>
<dbReference type="InterPro" id="IPR011042">
    <property type="entry name" value="6-blade_b-propeller_TolB-like"/>
</dbReference>
<dbReference type="InterPro" id="IPR011041">
    <property type="entry name" value="Quinoprot_gluc/sorb_DH_b-prop"/>
</dbReference>
<proteinExistence type="predicted"/>
<dbReference type="Pfam" id="PF00034">
    <property type="entry name" value="Cytochrom_C"/>
    <property type="match status" value="1"/>
</dbReference>
<name>A0A7K1SQ72_9BACT</name>
<accession>A0A7K1SQ72</accession>
<evidence type="ECO:0000256" key="3">
    <source>
        <dbReference type="ARBA" id="ARBA00023004"/>
    </source>
</evidence>
<keyword evidence="3 4" id="KW-0408">Iron</keyword>
<dbReference type="InterPro" id="IPR009056">
    <property type="entry name" value="Cyt_c-like_dom"/>
</dbReference>
<evidence type="ECO:0000313" key="8">
    <source>
        <dbReference type="Proteomes" id="UP000436006"/>
    </source>
</evidence>
<dbReference type="SUPFAM" id="SSF46626">
    <property type="entry name" value="Cytochrome c"/>
    <property type="match status" value="1"/>
</dbReference>
<dbReference type="AlphaFoldDB" id="A0A7K1SQ72"/>
<dbReference type="PANTHER" id="PTHR33546">
    <property type="entry name" value="LARGE, MULTIFUNCTIONAL SECRETED PROTEIN-RELATED"/>
    <property type="match status" value="1"/>
</dbReference>
<dbReference type="PROSITE" id="PS51007">
    <property type="entry name" value="CYTC"/>
    <property type="match status" value="1"/>
</dbReference>
<sequence length="673" mass="73259">MKKILTTLFTIASLTGVLAQESPKEEDFFKILKVSAPEGTLLEVGGLTVLPNGDLGVATRRGDVWIVENPTSRSPFFRKFASGLHEILGLTYKDGALYCAQRGELTKMIDSNQDGKADVFETIYAWPLSGHYHEYSYGPKIAPDGQFFISGNVAFGDEEWWRGESRVPWRGWTMKISENGTMQPWATGMRSPCGLGIFDGELFYADNQGDWMGSGGVVHVKKGAFVGHPAGLRWTGLANSPVKLTTEQFTAKIDERRRRDENGRAIKPENVINETPNLLYAMKEQFPNAEIQTPAVWLPHGILGISNSEILEIPQGAFGPFSGQLLVGDQGMSKISRVFMEKVNGEYQGGAIEFRNGFKSGVLRMAFGKDGSLFVGETNRGWGSAGDANEGLQRLVWNNAVPFEMRSVKAMPDGFEVEFTSPVDRKSAEDLASYRVESFLYKYHAVYGSPTINKEALPLKGVKVSADGLKARLIVGDLRKYYIHQLTLDGVRGATGSYSLVHPIAYYTLNNIPDGEKLAMSDVSTKNSAAAPATPAPAPASTEASKKAAPAKAGVKPVTGGKPKLVEGQAVTMAKAPTYEEVKGLLTRHTCAACHQANKRQVGPAFADVAKRKYTNDQIVDLIYSPKPHNWPDYATEMPPMPQVPKADALKIAAWINSLASASGSDSKGEPKP</sequence>
<reference evidence="7 8" key="1">
    <citation type="submission" date="2019-12" db="EMBL/GenBank/DDBJ databases">
        <title>Spirosoma sp. HMF4905 genome sequencing and assembly.</title>
        <authorList>
            <person name="Kang H."/>
            <person name="Cha I."/>
            <person name="Kim H."/>
            <person name="Joh K."/>
        </authorList>
    </citation>
    <scope>NUCLEOTIDE SEQUENCE [LARGE SCALE GENOMIC DNA]</scope>
    <source>
        <strain evidence="7 8">HMF4905</strain>
    </source>
</reference>
<gene>
    <name evidence="7" type="ORF">GO755_38295</name>
</gene>
<evidence type="ECO:0000256" key="1">
    <source>
        <dbReference type="ARBA" id="ARBA00022617"/>
    </source>
</evidence>
<dbReference type="RefSeq" id="WP_157590725.1">
    <property type="nucleotide sequence ID" value="NZ_WPIN01000028.1"/>
</dbReference>
<evidence type="ECO:0000256" key="5">
    <source>
        <dbReference type="SAM" id="MobiDB-lite"/>
    </source>
</evidence>
<evidence type="ECO:0000256" key="4">
    <source>
        <dbReference type="PROSITE-ProRule" id="PRU00433"/>
    </source>
</evidence>
<dbReference type="PANTHER" id="PTHR33546:SF1">
    <property type="entry name" value="LARGE, MULTIFUNCTIONAL SECRETED PROTEIN"/>
    <property type="match status" value="1"/>
</dbReference>
<dbReference type="SUPFAM" id="SSF50952">
    <property type="entry name" value="Soluble quinoprotein glucose dehydrogenase"/>
    <property type="match status" value="1"/>
</dbReference>
<feature type="region of interest" description="Disordered" evidence="5">
    <location>
        <begin position="528"/>
        <end position="557"/>
    </location>
</feature>
<feature type="domain" description="Cytochrome c" evidence="6">
    <location>
        <begin position="563"/>
        <end position="660"/>
    </location>
</feature>
<evidence type="ECO:0000256" key="2">
    <source>
        <dbReference type="ARBA" id="ARBA00022723"/>
    </source>
</evidence>
<dbReference type="GO" id="GO:0009055">
    <property type="term" value="F:electron transfer activity"/>
    <property type="evidence" value="ECO:0007669"/>
    <property type="project" value="InterPro"/>
</dbReference>
<feature type="compositionally biased region" description="Low complexity" evidence="5">
    <location>
        <begin position="528"/>
        <end position="553"/>
    </location>
</feature>
<keyword evidence="1 4" id="KW-0349">Heme</keyword>
<dbReference type="InterPro" id="IPR036909">
    <property type="entry name" value="Cyt_c-like_dom_sf"/>
</dbReference>
<dbReference type="Proteomes" id="UP000436006">
    <property type="component" value="Unassembled WGS sequence"/>
</dbReference>
<keyword evidence="2 4" id="KW-0479">Metal-binding</keyword>
<comment type="caution">
    <text evidence="7">The sequence shown here is derived from an EMBL/GenBank/DDBJ whole genome shotgun (WGS) entry which is preliminary data.</text>
</comment>
<protein>
    <submittedName>
        <fullName evidence="7">C-type cytochrome</fullName>
    </submittedName>
</protein>
<dbReference type="EMBL" id="WPIN01000028">
    <property type="protein sequence ID" value="MVM35927.1"/>
    <property type="molecule type" value="Genomic_DNA"/>
</dbReference>
<evidence type="ECO:0000259" key="6">
    <source>
        <dbReference type="PROSITE" id="PS51007"/>
    </source>
</evidence>
<dbReference type="Gene3D" id="1.10.760.10">
    <property type="entry name" value="Cytochrome c-like domain"/>
    <property type="match status" value="1"/>
</dbReference>